<comment type="similarity">
    <text evidence="1">Belongs to the sigma-70 factor family. ECF subfamily.</text>
</comment>
<gene>
    <name evidence="5" type="ORF">C3E78_09630</name>
</gene>
<dbReference type="KEGG" id="aez:C3E78_09630"/>
<dbReference type="InterPro" id="IPR007627">
    <property type="entry name" value="RNA_pol_sigma70_r2"/>
</dbReference>
<accession>A0A5F2EPD9</accession>
<dbReference type="InterPro" id="IPR013324">
    <property type="entry name" value="RNA_pol_sigma_r3/r4-like"/>
</dbReference>
<dbReference type="InterPro" id="IPR039425">
    <property type="entry name" value="RNA_pol_sigma-70-like"/>
</dbReference>
<dbReference type="AlphaFoldDB" id="A0A2S0WMA5"/>
<dbReference type="InterPro" id="IPR036388">
    <property type="entry name" value="WH-like_DNA-bd_sf"/>
</dbReference>
<dbReference type="EMBL" id="CP026952">
    <property type="protein sequence ID" value="AWB92441.1"/>
    <property type="molecule type" value="Genomic_DNA"/>
</dbReference>
<evidence type="ECO:0000313" key="5">
    <source>
        <dbReference type="EMBL" id="AWB92441.1"/>
    </source>
</evidence>
<dbReference type="Pfam" id="PF08281">
    <property type="entry name" value="Sigma70_r4_2"/>
    <property type="match status" value="1"/>
</dbReference>
<protein>
    <submittedName>
        <fullName evidence="5">RNA polymerase subunit sigma</fullName>
    </submittedName>
</protein>
<dbReference type="Proteomes" id="UP000244384">
    <property type="component" value="Chromosome"/>
</dbReference>
<accession>A0A2S0WMA5</accession>
<dbReference type="OrthoDB" id="9784272at2"/>
<dbReference type="GO" id="GO:0003677">
    <property type="term" value="F:DNA binding"/>
    <property type="evidence" value="ECO:0007669"/>
    <property type="project" value="InterPro"/>
</dbReference>
<dbReference type="CDD" id="cd06171">
    <property type="entry name" value="Sigma70_r4"/>
    <property type="match status" value="1"/>
</dbReference>
<name>A0A2S0WMA5_9ACTN</name>
<dbReference type="Gene3D" id="1.10.1740.10">
    <property type="match status" value="1"/>
</dbReference>
<dbReference type="SUPFAM" id="SSF88659">
    <property type="entry name" value="Sigma3 and sigma4 domains of RNA polymerase sigma factors"/>
    <property type="match status" value="1"/>
</dbReference>
<dbReference type="GO" id="GO:0006352">
    <property type="term" value="P:DNA-templated transcription initiation"/>
    <property type="evidence" value="ECO:0007669"/>
    <property type="project" value="InterPro"/>
</dbReference>
<evidence type="ECO:0000256" key="3">
    <source>
        <dbReference type="ARBA" id="ARBA00023082"/>
    </source>
</evidence>
<evidence type="ECO:0000256" key="4">
    <source>
        <dbReference type="ARBA" id="ARBA00023163"/>
    </source>
</evidence>
<keyword evidence="4" id="KW-0804">Transcription</keyword>
<dbReference type="PANTHER" id="PTHR43133">
    <property type="entry name" value="RNA POLYMERASE ECF-TYPE SIGMA FACTO"/>
    <property type="match status" value="1"/>
</dbReference>
<evidence type="ECO:0000256" key="2">
    <source>
        <dbReference type="ARBA" id="ARBA00023015"/>
    </source>
</evidence>
<dbReference type="GO" id="GO:0016987">
    <property type="term" value="F:sigma factor activity"/>
    <property type="evidence" value="ECO:0007669"/>
    <property type="project" value="UniProtKB-KW"/>
</dbReference>
<dbReference type="Pfam" id="PF04542">
    <property type="entry name" value="Sigma70_r2"/>
    <property type="match status" value="1"/>
</dbReference>
<evidence type="ECO:0000256" key="1">
    <source>
        <dbReference type="ARBA" id="ARBA00010641"/>
    </source>
</evidence>
<dbReference type="InterPro" id="IPR013249">
    <property type="entry name" value="RNA_pol_sigma70_r4_t2"/>
</dbReference>
<sequence>MARRKLLGRENTVSSSARLRVAGEPGDEPGGAANLGDLLTRVGRGDEIAFAAVYDALGASVFGLARRVIRDPSRAEEVTQEVFIQVWQSAARFDAARGSAKSWVLTLAHRRAVDAVRHDQAATNRENRYDWSNGPDYDEVEETVTISLEHEQVKRCLDGLTELQREAVTLAYYQGYTYAEVATTLEANAATVKTRMRDGIVRLRDCMGVAS</sequence>
<dbReference type="InterPro" id="IPR013325">
    <property type="entry name" value="RNA_pol_sigma_r2"/>
</dbReference>
<keyword evidence="3" id="KW-0731">Sigma factor</keyword>
<dbReference type="SUPFAM" id="SSF88946">
    <property type="entry name" value="Sigma2 domain of RNA polymerase sigma factors"/>
    <property type="match status" value="1"/>
</dbReference>
<evidence type="ECO:0000313" key="6">
    <source>
        <dbReference type="Proteomes" id="UP000244384"/>
    </source>
</evidence>
<dbReference type="InterPro" id="IPR014284">
    <property type="entry name" value="RNA_pol_sigma-70_dom"/>
</dbReference>
<dbReference type="PANTHER" id="PTHR43133:SF66">
    <property type="entry name" value="ECF RNA POLYMERASE SIGMA FACTOR SIGK"/>
    <property type="match status" value="1"/>
</dbReference>
<proteinExistence type="inferred from homology"/>
<organism evidence="5 6">
    <name type="scientific">Aeromicrobium chenweiae</name>
    <dbReference type="NCBI Taxonomy" id="2079793"/>
    <lineage>
        <taxon>Bacteria</taxon>
        <taxon>Bacillati</taxon>
        <taxon>Actinomycetota</taxon>
        <taxon>Actinomycetes</taxon>
        <taxon>Propionibacteriales</taxon>
        <taxon>Nocardioidaceae</taxon>
        <taxon>Aeromicrobium</taxon>
    </lineage>
</organism>
<dbReference type="Gene3D" id="1.10.10.10">
    <property type="entry name" value="Winged helix-like DNA-binding domain superfamily/Winged helix DNA-binding domain"/>
    <property type="match status" value="1"/>
</dbReference>
<dbReference type="NCBIfam" id="TIGR02937">
    <property type="entry name" value="sigma70-ECF"/>
    <property type="match status" value="1"/>
</dbReference>
<keyword evidence="2" id="KW-0805">Transcription regulation</keyword>
<keyword evidence="6" id="KW-1185">Reference proteome</keyword>
<dbReference type="NCBIfam" id="NF007228">
    <property type="entry name" value="PRK09646.1"/>
    <property type="match status" value="1"/>
</dbReference>
<reference evidence="6" key="1">
    <citation type="submission" date="2018-01" db="EMBL/GenBank/DDBJ databases">
        <authorList>
            <person name="Li J."/>
        </authorList>
    </citation>
    <scope>NUCLEOTIDE SEQUENCE [LARGE SCALE GENOMIC DNA]</scope>
    <source>
        <strain evidence="6">592</strain>
    </source>
</reference>